<dbReference type="AlphaFoldDB" id="A0A1T4SCJ2"/>
<sequence length="63" mass="6973">MDLIAVFVAQYLFIGPIIVLGWYFLRQPWDTRKRMALLAFPSLALTYGIGVIAISISTLGPSS</sequence>
<feature type="transmembrane region" description="Helical" evidence="1">
    <location>
        <begin position="37"/>
        <end position="60"/>
    </location>
</feature>
<keyword evidence="1" id="KW-0812">Transmembrane</keyword>
<reference evidence="3" key="1">
    <citation type="submission" date="2017-02" db="EMBL/GenBank/DDBJ databases">
        <authorList>
            <person name="Varghese N."/>
            <person name="Submissions S."/>
        </authorList>
    </citation>
    <scope>NUCLEOTIDE SEQUENCE [LARGE SCALE GENOMIC DNA]</scope>
    <source>
        <strain evidence="3">ATCC 27094</strain>
    </source>
</reference>
<keyword evidence="1" id="KW-1133">Transmembrane helix</keyword>
<accession>A0A1T4SCJ2</accession>
<gene>
    <name evidence="2" type="ORF">SAMN02745126_04551</name>
</gene>
<feature type="transmembrane region" description="Helical" evidence="1">
    <location>
        <begin position="6"/>
        <end position="25"/>
    </location>
</feature>
<dbReference type="Proteomes" id="UP000190092">
    <property type="component" value="Unassembled WGS sequence"/>
</dbReference>
<keyword evidence="1" id="KW-0472">Membrane</keyword>
<keyword evidence="3" id="KW-1185">Reference proteome</keyword>
<evidence type="ECO:0000256" key="1">
    <source>
        <dbReference type="SAM" id="Phobius"/>
    </source>
</evidence>
<protein>
    <submittedName>
        <fullName evidence="2">Uncharacterized protein</fullName>
    </submittedName>
</protein>
<organism evidence="2 3">
    <name type="scientific">Enhydrobacter aerosaccus</name>
    <dbReference type="NCBI Taxonomy" id="225324"/>
    <lineage>
        <taxon>Bacteria</taxon>
        <taxon>Pseudomonadati</taxon>
        <taxon>Pseudomonadota</taxon>
        <taxon>Alphaproteobacteria</taxon>
        <taxon>Hyphomicrobiales</taxon>
        <taxon>Enhydrobacter</taxon>
    </lineage>
</organism>
<evidence type="ECO:0000313" key="3">
    <source>
        <dbReference type="Proteomes" id="UP000190092"/>
    </source>
</evidence>
<evidence type="ECO:0000313" key="2">
    <source>
        <dbReference type="EMBL" id="SKA25618.1"/>
    </source>
</evidence>
<proteinExistence type="predicted"/>
<name>A0A1T4SCJ2_9HYPH</name>
<dbReference type="RefSeq" id="WP_231714900.1">
    <property type="nucleotide sequence ID" value="NZ_FUWJ01000007.1"/>
</dbReference>
<dbReference type="EMBL" id="FUWJ01000007">
    <property type="protein sequence ID" value="SKA25618.1"/>
    <property type="molecule type" value="Genomic_DNA"/>
</dbReference>